<reference evidence="1 2" key="1">
    <citation type="submission" date="2016-08" db="EMBL/GenBank/DDBJ databases">
        <authorList>
            <person name="Seilhamer J.J."/>
        </authorList>
    </citation>
    <scope>NUCLEOTIDE SEQUENCE [LARGE SCALE GENOMIC DNA]</scope>
    <source>
        <strain evidence="1 2">IEBC_T61001</strain>
    </source>
</reference>
<evidence type="ECO:0000313" key="2">
    <source>
        <dbReference type="Proteomes" id="UP000195991"/>
    </source>
</evidence>
<proteinExistence type="predicted"/>
<dbReference type="Proteomes" id="UP000195991">
    <property type="component" value="Unassembled WGS sequence"/>
</dbReference>
<dbReference type="EMBL" id="FMBI01000028">
    <property type="protein sequence ID" value="SCC30797.1"/>
    <property type="molecule type" value="Genomic_DNA"/>
</dbReference>
<protein>
    <submittedName>
        <fullName evidence="1">Uncharacterized protein</fullName>
    </submittedName>
</protein>
<evidence type="ECO:0000313" key="1">
    <source>
        <dbReference type="EMBL" id="SCC30797.1"/>
    </source>
</evidence>
<sequence length="90" mass="10669">MYKIIDILSITQPEKPVYTYTITIHTDDHMQLFTSVDSEEAGLENKIQEEFVSFIEKNEHQESFLLLDSEAIKLKKVVYVKIDRRNYLPF</sequence>
<organism evidence="1 2">
    <name type="scientific">Bacillus thuringiensis</name>
    <dbReference type="NCBI Taxonomy" id="1428"/>
    <lineage>
        <taxon>Bacteria</taxon>
        <taxon>Bacillati</taxon>
        <taxon>Bacillota</taxon>
        <taxon>Bacilli</taxon>
        <taxon>Bacillales</taxon>
        <taxon>Bacillaceae</taxon>
        <taxon>Bacillus</taxon>
        <taxon>Bacillus cereus group</taxon>
    </lineage>
</organism>
<name>A0A1C4DHE6_BACTU</name>
<gene>
    <name evidence="1" type="ORF">BTT61001_02422</name>
</gene>
<dbReference type="RefSeq" id="WP_087986108.1">
    <property type="nucleotide sequence ID" value="NZ_FMBI01000028.1"/>
</dbReference>
<accession>A0A1C4DHE6</accession>
<dbReference type="AlphaFoldDB" id="A0A1C4DHE6"/>